<sequence length="62" mass="7246">MQFNKVNDRIIEELKTIVGAANVLNEHEKMEMYARDEVSDQLWEKMPEVVVKPEMPGRSVRS</sequence>
<accession>A0A2C6MIK0</accession>
<evidence type="ECO:0000313" key="2">
    <source>
        <dbReference type="EMBL" id="PHJ39652.1"/>
    </source>
</evidence>
<dbReference type="GO" id="GO:0016491">
    <property type="term" value="F:oxidoreductase activity"/>
    <property type="evidence" value="ECO:0007669"/>
    <property type="project" value="UniProtKB-KW"/>
</dbReference>
<dbReference type="AlphaFoldDB" id="A0A2C6MIK0"/>
<gene>
    <name evidence="2" type="ORF">P378_02350</name>
</gene>
<dbReference type="Proteomes" id="UP000222564">
    <property type="component" value="Unassembled WGS sequence"/>
</dbReference>
<evidence type="ECO:0000313" key="3">
    <source>
        <dbReference type="Proteomes" id="UP000222564"/>
    </source>
</evidence>
<evidence type="ECO:0000256" key="1">
    <source>
        <dbReference type="ARBA" id="ARBA00023002"/>
    </source>
</evidence>
<comment type="caution">
    <text evidence="2">The sequence shown here is derived from an EMBL/GenBank/DDBJ whole genome shotgun (WGS) entry which is preliminary data.</text>
</comment>
<organism evidence="2 3">
    <name type="scientific">Desulforamulus profundi</name>
    <dbReference type="NCBI Taxonomy" id="1383067"/>
    <lineage>
        <taxon>Bacteria</taxon>
        <taxon>Bacillati</taxon>
        <taxon>Bacillota</taxon>
        <taxon>Clostridia</taxon>
        <taxon>Eubacteriales</taxon>
        <taxon>Peptococcaceae</taxon>
        <taxon>Desulforamulus</taxon>
    </lineage>
</organism>
<keyword evidence="1" id="KW-0560">Oxidoreductase</keyword>
<proteinExistence type="predicted"/>
<protein>
    <submittedName>
        <fullName evidence="2">Uncharacterized protein</fullName>
    </submittedName>
</protein>
<dbReference type="Gene3D" id="3.30.43.10">
    <property type="entry name" value="Uridine Diphospho-n-acetylenolpyruvylglucosamine Reductase, domain 2"/>
    <property type="match status" value="1"/>
</dbReference>
<dbReference type="RefSeq" id="WP_238472767.1">
    <property type="nucleotide sequence ID" value="NZ_AWQQ01000017.1"/>
</dbReference>
<name>A0A2C6MIK0_9FIRM</name>
<dbReference type="EMBL" id="AWQQ01000017">
    <property type="protein sequence ID" value="PHJ39652.1"/>
    <property type="molecule type" value="Genomic_DNA"/>
</dbReference>
<keyword evidence="3" id="KW-1185">Reference proteome</keyword>
<reference evidence="2 3" key="1">
    <citation type="submission" date="2013-09" db="EMBL/GenBank/DDBJ databases">
        <title>Biodegradation of hydrocarbons in the deep terrestrial subsurface : characterization of a microbial consortium composed of two Desulfotomaculum species originating from a deep geological formation.</title>
        <authorList>
            <person name="Aullo T."/>
            <person name="Berlendis S."/>
            <person name="Lascourreges J.-F."/>
            <person name="Dessort D."/>
            <person name="Saint-Laurent S."/>
            <person name="Schraauwers B."/>
            <person name="Mas J."/>
            <person name="Magot M."/>
            <person name="Ranchou-Peyruse A."/>
        </authorList>
    </citation>
    <scope>NUCLEOTIDE SEQUENCE [LARGE SCALE GENOMIC DNA]</scope>
    <source>
        <strain evidence="2 3">Bs107</strain>
    </source>
</reference>
<dbReference type="InterPro" id="IPR016167">
    <property type="entry name" value="FAD-bd_PCMH_sub1"/>
</dbReference>